<reference evidence="2 3" key="1">
    <citation type="submission" date="2017-11" db="EMBL/GenBank/DDBJ databases">
        <authorList>
            <person name="Duchaud E."/>
        </authorList>
    </citation>
    <scope>NUCLEOTIDE SEQUENCE [LARGE SCALE GENOMIC DNA]</scope>
    <source>
        <strain evidence="2 3">TNO010</strain>
    </source>
</reference>
<protein>
    <recommendedName>
        <fullName evidence="4">Lipocalin-like domain-containing protein</fullName>
    </recommendedName>
</protein>
<dbReference type="EMBL" id="OENE01000004">
    <property type="protein sequence ID" value="SOS58331.1"/>
    <property type="molecule type" value="Genomic_DNA"/>
</dbReference>
<proteinExistence type="predicted"/>
<evidence type="ECO:0000313" key="2">
    <source>
        <dbReference type="EMBL" id="SOS58331.1"/>
    </source>
</evidence>
<dbReference type="Proteomes" id="UP000490060">
    <property type="component" value="Unassembled WGS sequence"/>
</dbReference>
<sequence>MKKIFLVFISLILLSSCASKSDEIPTPEELIETKDPLVGIWKLTHKNTTVITDACQKKDSYTFVNNGYYIFNDYNNTNNLCAKDEKSSYKGYWKNNKNNTYNFKKHGYTGNGADLNITFSEDKQEFTFPSNGLTYKRQ</sequence>
<name>A0A2I2LFI3_9FLAO</name>
<organism evidence="2 3">
    <name type="scientific">Tenacibaculum finnmarkense genomovar ulcerans</name>
    <dbReference type="NCBI Taxonomy" id="2781388"/>
    <lineage>
        <taxon>Bacteria</taxon>
        <taxon>Pseudomonadati</taxon>
        <taxon>Bacteroidota</taxon>
        <taxon>Flavobacteriia</taxon>
        <taxon>Flavobacteriales</taxon>
        <taxon>Flavobacteriaceae</taxon>
        <taxon>Tenacibaculum</taxon>
        <taxon>Tenacibaculum finnmarkense</taxon>
    </lineage>
</organism>
<feature type="chain" id="PRO_5014167052" description="Lipocalin-like domain-containing protein" evidence="1">
    <location>
        <begin position="21"/>
        <end position="138"/>
    </location>
</feature>
<dbReference type="PROSITE" id="PS51257">
    <property type="entry name" value="PROKAR_LIPOPROTEIN"/>
    <property type="match status" value="1"/>
</dbReference>
<keyword evidence="1" id="KW-0732">Signal</keyword>
<feature type="signal peptide" evidence="1">
    <location>
        <begin position="1"/>
        <end position="20"/>
    </location>
</feature>
<dbReference type="RefSeq" id="WP_172504838.1">
    <property type="nucleotide sequence ID" value="NZ_OENE01000004.1"/>
</dbReference>
<evidence type="ECO:0000256" key="1">
    <source>
        <dbReference type="SAM" id="SignalP"/>
    </source>
</evidence>
<dbReference type="AlphaFoldDB" id="A0A2I2LFI3"/>
<accession>A0A2I2LFI3</accession>
<gene>
    <name evidence="2" type="ORF">TNO010_120135</name>
</gene>
<evidence type="ECO:0008006" key="4">
    <source>
        <dbReference type="Google" id="ProtNLM"/>
    </source>
</evidence>
<evidence type="ECO:0000313" key="3">
    <source>
        <dbReference type="Proteomes" id="UP000490060"/>
    </source>
</evidence>